<accession>A0A520LMY7</accession>
<dbReference type="InterPro" id="IPR002035">
    <property type="entry name" value="VWF_A"/>
</dbReference>
<dbReference type="Proteomes" id="UP000318148">
    <property type="component" value="Unassembled WGS sequence"/>
</dbReference>
<dbReference type="InterPro" id="IPR024163">
    <property type="entry name" value="Aerotolerance_reg_N"/>
</dbReference>
<organism evidence="2 3">
    <name type="scientific">SAR92 clade bacterium</name>
    <dbReference type="NCBI Taxonomy" id="2315479"/>
    <lineage>
        <taxon>Bacteria</taxon>
        <taxon>Pseudomonadati</taxon>
        <taxon>Pseudomonadota</taxon>
        <taxon>Gammaproteobacteria</taxon>
        <taxon>Cellvibrionales</taxon>
        <taxon>Porticoccaceae</taxon>
        <taxon>SAR92 clade</taxon>
    </lineage>
</organism>
<gene>
    <name evidence="2" type="ORF">EVB02_01625</name>
</gene>
<dbReference type="PANTHER" id="PTHR22550">
    <property type="entry name" value="SPORE GERMINATION PROTEIN"/>
    <property type="match status" value="1"/>
</dbReference>
<dbReference type="InterPro" id="IPR036465">
    <property type="entry name" value="vWFA_dom_sf"/>
</dbReference>
<reference evidence="2 3" key="1">
    <citation type="submission" date="2019-02" db="EMBL/GenBank/DDBJ databases">
        <title>Prokaryotic population dynamics and viral predation in marine succession experiment using metagenomics: the confinement effect.</title>
        <authorList>
            <person name="Haro-Moreno J.M."/>
            <person name="Rodriguez-Valera F."/>
            <person name="Lopez-Perez M."/>
        </authorList>
    </citation>
    <scope>NUCLEOTIDE SEQUENCE [LARGE SCALE GENOMIC DNA]</scope>
    <source>
        <strain evidence="2">MED-G169</strain>
    </source>
</reference>
<dbReference type="Pfam" id="PF00092">
    <property type="entry name" value="VWA"/>
    <property type="match status" value="1"/>
</dbReference>
<dbReference type="InterPro" id="IPR050768">
    <property type="entry name" value="UPF0353/GerABKA_families"/>
</dbReference>
<dbReference type="PANTHER" id="PTHR22550:SF18">
    <property type="entry name" value="VWFA DOMAIN-CONTAINING PROTEIN"/>
    <property type="match status" value="1"/>
</dbReference>
<evidence type="ECO:0000259" key="1">
    <source>
        <dbReference type="PROSITE" id="PS50234"/>
    </source>
</evidence>
<dbReference type="SMART" id="SM00327">
    <property type="entry name" value="VWA"/>
    <property type="match status" value="1"/>
</dbReference>
<dbReference type="PROSITE" id="PS50234">
    <property type="entry name" value="VWFA"/>
    <property type="match status" value="1"/>
</dbReference>
<dbReference type="Gene3D" id="3.40.50.410">
    <property type="entry name" value="von Willebrand factor, type A domain"/>
    <property type="match status" value="1"/>
</dbReference>
<dbReference type="AlphaFoldDB" id="A0A520LMY7"/>
<proteinExistence type="predicted"/>
<evidence type="ECO:0000313" key="2">
    <source>
        <dbReference type="EMBL" id="RZO07473.1"/>
    </source>
</evidence>
<dbReference type="EMBL" id="SHBO01000012">
    <property type="protein sequence ID" value="RZO07473.1"/>
    <property type="molecule type" value="Genomic_DNA"/>
</dbReference>
<dbReference type="SUPFAM" id="SSF53300">
    <property type="entry name" value="vWA-like"/>
    <property type="match status" value="1"/>
</dbReference>
<sequence>MNFLWPWLFLLLPVPFLYRKFRHPSESKAPYLQSNILFELAKNQDDSLSSSSRNKFLFLLLAATWICLITAIARPVKIGEPIALPTTGRDILMAVDISGSMEREDMIINGRQVNRLFAVKSVVGDFVSTRLGDRLGLILFGERAYLQTPLTFDKKTLQKLLVEAQIGFAGNGTAIGDAIGLSIKKLQERSDADRVLILLTDGSNTAGVFSPLEASEVAKKAKVKIYTIGIGDGRQGSRGLFGQTLVNQGNDLDERTLIQIAELTGGKYFRARDPKELERIYDQLNLLEPIEQEAELLRPISSLFHWPLLLSLVFSLAVMSVKSTNKKAI</sequence>
<protein>
    <submittedName>
        <fullName evidence="2">VWA domain-containing protein</fullName>
    </submittedName>
</protein>
<feature type="domain" description="VWFA" evidence="1">
    <location>
        <begin position="90"/>
        <end position="284"/>
    </location>
</feature>
<name>A0A520LMY7_9GAMM</name>
<evidence type="ECO:0000313" key="3">
    <source>
        <dbReference type="Proteomes" id="UP000318148"/>
    </source>
</evidence>
<comment type="caution">
    <text evidence="2">The sequence shown here is derived from an EMBL/GenBank/DDBJ whole genome shotgun (WGS) entry which is preliminary data.</text>
</comment>
<dbReference type="Pfam" id="PF07584">
    <property type="entry name" value="BatA"/>
    <property type="match status" value="1"/>
</dbReference>